<dbReference type="KEGG" id="tfr:BR63_03345"/>
<organism evidence="1 2">
    <name type="scientific">Thermanaerosceptrum fracticalcis</name>
    <dbReference type="NCBI Taxonomy" id="1712410"/>
    <lineage>
        <taxon>Bacteria</taxon>
        <taxon>Bacillati</taxon>
        <taxon>Bacillota</taxon>
        <taxon>Clostridia</taxon>
        <taxon>Eubacteriales</taxon>
        <taxon>Peptococcaceae</taxon>
        <taxon>Thermanaerosceptrum</taxon>
    </lineage>
</organism>
<dbReference type="OrthoDB" id="4181238at2"/>
<name>A0A7G6E032_THEFR</name>
<reference evidence="1 2" key="1">
    <citation type="journal article" date="2019" name="Front. Microbiol.">
        <title>Thermoanaerosceptrum fracticalcis gen. nov. sp. nov., a Novel Fumarate-Fermenting Microorganism From a Deep Fractured Carbonate Aquifer of the US Great Basin.</title>
        <authorList>
            <person name="Hamilton-Brehm S.D."/>
            <person name="Stewart L.E."/>
            <person name="Zavarin M."/>
            <person name="Caldwell M."/>
            <person name="Lawson P.A."/>
            <person name="Onstott T.C."/>
            <person name="Grzymski J."/>
            <person name="Neveux I."/>
            <person name="Lollar B.S."/>
            <person name="Russell C.E."/>
            <person name="Moser D.P."/>
        </authorList>
    </citation>
    <scope>NUCLEOTIDE SEQUENCE [LARGE SCALE GENOMIC DNA]</scope>
    <source>
        <strain evidence="1 2">DRI-13</strain>
    </source>
</reference>
<evidence type="ECO:0000313" key="2">
    <source>
        <dbReference type="Proteomes" id="UP000515847"/>
    </source>
</evidence>
<evidence type="ECO:0000313" key="1">
    <source>
        <dbReference type="EMBL" id="QNB45436.1"/>
    </source>
</evidence>
<proteinExistence type="predicted"/>
<keyword evidence="2" id="KW-1185">Reference proteome</keyword>
<dbReference type="EMBL" id="CP045798">
    <property type="protein sequence ID" value="QNB45436.1"/>
    <property type="molecule type" value="Genomic_DNA"/>
</dbReference>
<dbReference type="Proteomes" id="UP000515847">
    <property type="component" value="Chromosome"/>
</dbReference>
<gene>
    <name evidence="1" type="ORF">BR63_03345</name>
</gene>
<sequence>MHQMKEGFRCFSKILSKTSKERMIRLIQIGTRVGAICDADEEVNLFGYGIYVGEEIPPKGVTFLGIDLNSIGRKNPKIVLDNGDIVWGCQCWWGPEEEIKQAIGGRKVNIVPVPSIK</sequence>
<protein>
    <submittedName>
        <fullName evidence="1">Uncharacterized protein</fullName>
    </submittedName>
</protein>
<dbReference type="AlphaFoldDB" id="A0A7G6E032"/>
<accession>A0A7G6E032</accession>
<dbReference type="RefSeq" id="WP_034423074.1">
    <property type="nucleotide sequence ID" value="NZ_CP045798.1"/>
</dbReference>